<comment type="caution">
    <text evidence="1">The sequence shown here is derived from an EMBL/GenBank/DDBJ whole genome shotgun (WGS) entry which is preliminary data.</text>
</comment>
<dbReference type="EMBL" id="CM044703">
    <property type="protein sequence ID" value="KAI5673577.1"/>
    <property type="molecule type" value="Genomic_DNA"/>
</dbReference>
<organism evidence="1 2">
    <name type="scientific">Catharanthus roseus</name>
    <name type="common">Madagascar periwinkle</name>
    <name type="synonym">Vinca rosea</name>
    <dbReference type="NCBI Taxonomy" id="4058"/>
    <lineage>
        <taxon>Eukaryota</taxon>
        <taxon>Viridiplantae</taxon>
        <taxon>Streptophyta</taxon>
        <taxon>Embryophyta</taxon>
        <taxon>Tracheophyta</taxon>
        <taxon>Spermatophyta</taxon>
        <taxon>Magnoliopsida</taxon>
        <taxon>eudicotyledons</taxon>
        <taxon>Gunneridae</taxon>
        <taxon>Pentapetalae</taxon>
        <taxon>asterids</taxon>
        <taxon>lamiids</taxon>
        <taxon>Gentianales</taxon>
        <taxon>Apocynaceae</taxon>
        <taxon>Rauvolfioideae</taxon>
        <taxon>Vinceae</taxon>
        <taxon>Catharanthinae</taxon>
        <taxon>Catharanthus</taxon>
    </lineage>
</organism>
<evidence type="ECO:0000313" key="1">
    <source>
        <dbReference type="EMBL" id="KAI5673577.1"/>
    </source>
</evidence>
<keyword evidence="2" id="KW-1185">Reference proteome</keyword>
<evidence type="ECO:0000313" key="2">
    <source>
        <dbReference type="Proteomes" id="UP001060085"/>
    </source>
</evidence>
<gene>
    <name evidence="1" type="ORF">M9H77_13941</name>
</gene>
<accession>A0ACC0BLU3</accession>
<protein>
    <submittedName>
        <fullName evidence="1">Uncharacterized protein</fullName>
    </submittedName>
</protein>
<proteinExistence type="predicted"/>
<dbReference type="Proteomes" id="UP001060085">
    <property type="component" value="Linkage Group LG03"/>
</dbReference>
<reference evidence="2" key="1">
    <citation type="journal article" date="2023" name="Nat. Plants">
        <title>Single-cell RNA sequencing provides a high-resolution roadmap for understanding the multicellular compartmentation of specialized metabolism.</title>
        <authorList>
            <person name="Sun S."/>
            <person name="Shen X."/>
            <person name="Li Y."/>
            <person name="Li Y."/>
            <person name="Wang S."/>
            <person name="Li R."/>
            <person name="Zhang H."/>
            <person name="Shen G."/>
            <person name="Guo B."/>
            <person name="Wei J."/>
            <person name="Xu J."/>
            <person name="St-Pierre B."/>
            <person name="Chen S."/>
            <person name="Sun C."/>
        </authorList>
    </citation>
    <scope>NUCLEOTIDE SEQUENCE [LARGE SCALE GENOMIC DNA]</scope>
</reference>
<sequence length="180" mass="19216">MGMWIASRNAAALRRLSPELVAGRRLSMTALTSERFICTGSNKTDEPLKVEEADTISAPPPPSEKLLVLGGNGFVGSHICKEALNRGLTIASLSSSSAALLAFTEPIDDIVYMFKGDKVASPSPVIIFWLTSHMKARGNLLSTDSWKEALKGATSVVCSLINPDLSTGLLCPACKKLNRL</sequence>
<name>A0ACC0BLU3_CATRO</name>